<sequence>MKTQNKDNIPESEEDRFKLKCRELKRRVLEIEESNEIATIALNRTQSSIRRLRLEYTILLERLETRVNQLPDSLNSFEEMAGPPTPAMLDDSIVKSRNGKKATKRPTKSTDSKNTNLAKRDPDLPKRPTNAYLIFCEQEKERLKSDPDHIPHDLSKNMTENWKNLTEEDKKPYFKLYEDDKIRYQKEMEVYNSKKHPNEDGEDKKDTKKQKVRKEDGGDETPGVEQDTSVIIEHEHEQDQKHAQDQKHVQEQSQIKQEEVDNIVKIDLEPSVE</sequence>
<organism evidence="7 8">
    <name type="scientific">Candida verbasci</name>
    <dbReference type="NCBI Taxonomy" id="1227364"/>
    <lineage>
        <taxon>Eukaryota</taxon>
        <taxon>Fungi</taxon>
        <taxon>Dikarya</taxon>
        <taxon>Ascomycota</taxon>
        <taxon>Saccharomycotina</taxon>
        <taxon>Pichiomycetes</taxon>
        <taxon>Debaryomycetaceae</taxon>
        <taxon>Candida/Lodderomyces clade</taxon>
        <taxon>Candida</taxon>
    </lineage>
</organism>
<dbReference type="Gene3D" id="1.10.30.10">
    <property type="entry name" value="High mobility group box domain"/>
    <property type="match status" value="1"/>
</dbReference>
<feature type="compositionally biased region" description="Basic and acidic residues" evidence="5">
    <location>
        <begin position="232"/>
        <end position="273"/>
    </location>
</feature>
<name>A0A9W4XLR4_9ASCO</name>
<evidence type="ECO:0000256" key="5">
    <source>
        <dbReference type="SAM" id="MobiDB-lite"/>
    </source>
</evidence>
<accession>A0A9W4XLR4</accession>
<dbReference type="Pfam" id="PF00505">
    <property type="entry name" value="HMG_box"/>
    <property type="match status" value="1"/>
</dbReference>
<evidence type="ECO:0000256" key="4">
    <source>
        <dbReference type="PROSITE-ProRule" id="PRU00267"/>
    </source>
</evidence>
<dbReference type="InterPro" id="IPR050342">
    <property type="entry name" value="HMGB"/>
</dbReference>
<dbReference type="PANTHER" id="PTHR48112:SF13">
    <property type="entry name" value="NON-HISTONE PROTEIN 10"/>
    <property type="match status" value="1"/>
</dbReference>
<evidence type="ECO:0000259" key="6">
    <source>
        <dbReference type="PROSITE" id="PS50118"/>
    </source>
</evidence>
<evidence type="ECO:0000256" key="1">
    <source>
        <dbReference type="ARBA" id="ARBA00004123"/>
    </source>
</evidence>
<dbReference type="GO" id="GO:0003677">
    <property type="term" value="F:DNA binding"/>
    <property type="evidence" value="ECO:0007669"/>
    <property type="project" value="UniProtKB-UniRule"/>
</dbReference>
<comment type="caution">
    <text evidence="7">The sequence shown here is derived from an EMBL/GenBank/DDBJ whole genome shotgun (WGS) entry which is preliminary data.</text>
</comment>
<protein>
    <recommendedName>
        <fullName evidence="6">HMG box domain-containing protein</fullName>
    </recommendedName>
</protein>
<keyword evidence="3 4" id="KW-0539">Nucleus</keyword>
<dbReference type="OrthoDB" id="10070927at2759"/>
<dbReference type="GO" id="GO:0005634">
    <property type="term" value="C:nucleus"/>
    <property type="evidence" value="ECO:0007669"/>
    <property type="project" value="UniProtKB-SubCell"/>
</dbReference>
<dbReference type="InterPro" id="IPR009071">
    <property type="entry name" value="HMG_box_dom"/>
</dbReference>
<reference evidence="7" key="1">
    <citation type="submission" date="2022-12" db="EMBL/GenBank/DDBJ databases">
        <authorList>
            <person name="Brejova B."/>
        </authorList>
    </citation>
    <scope>NUCLEOTIDE SEQUENCE</scope>
</reference>
<gene>
    <name evidence="7" type="ORF">CANVERA_P2957</name>
</gene>
<dbReference type="EMBL" id="CANTUO010000003">
    <property type="protein sequence ID" value="CAI5758445.1"/>
    <property type="molecule type" value="Genomic_DNA"/>
</dbReference>
<keyword evidence="2 4" id="KW-0238">DNA-binding</keyword>
<proteinExistence type="predicted"/>
<feature type="compositionally biased region" description="Basic and acidic residues" evidence="5">
    <location>
        <begin position="196"/>
        <end position="206"/>
    </location>
</feature>
<dbReference type="PROSITE" id="PS50118">
    <property type="entry name" value="HMG_BOX_2"/>
    <property type="match status" value="1"/>
</dbReference>
<dbReference type="Pfam" id="PF24245">
    <property type="entry name" value="INO80F"/>
    <property type="match status" value="1"/>
</dbReference>
<feature type="compositionally biased region" description="Basic residues" evidence="5">
    <location>
        <begin position="97"/>
        <end position="107"/>
    </location>
</feature>
<dbReference type="InterPro" id="IPR036910">
    <property type="entry name" value="HMG_box_dom_sf"/>
</dbReference>
<feature type="DNA-binding region" description="HMG box" evidence="4">
    <location>
        <begin position="125"/>
        <end position="192"/>
    </location>
</feature>
<dbReference type="SMART" id="SM00398">
    <property type="entry name" value="HMG"/>
    <property type="match status" value="1"/>
</dbReference>
<dbReference type="Proteomes" id="UP001152885">
    <property type="component" value="Unassembled WGS sequence"/>
</dbReference>
<keyword evidence="8" id="KW-1185">Reference proteome</keyword>
<dbReference type="PANTHER" id="PTHR48112">
    <property type="entry name" value="HIGH MOBILITY GROUP PROTEIN DSP1"/>
    <property type="match status" value="1"/>
</dbReference>
<dbReference type="AlphaFoldDB" id="A0A9W4XLR4"/>
<evidence type="ECO:0000313" key="8">
    <source>
        <dbReference type="Proteomes" id="UP001152885"/>
    </source>
</evidence>
<dbReference type="SUPFAM" id="SSF47095">
    <property type="entry name" value="HMG-box"/>
    <property type="match status" value="1"/>
</dbReference>
<comment type="subcellular location">
    <subcellularLocation>
        <location evidence="1">Nucleus</location>
    </subcellularLocation>
</comment>
<feature type="region of interest" description="Disordered" evidence="5">
    <location>
        <begin position="189"/>
        <end position="273"/>
    </location>
</feature>
<evidence type="ECO:0000256" key="3">
    <source>
        <dbReference type="ARBA" id="ARBA00023242"/>
    </source>
</evidence>
<feature type="domain" description="HMG box" evidence="6">
    <location>
        <begin position="125"/>
        <end position="192"/>
    </location>
</feature>
<evidence type="ECO:0000313" key="7">
    <source>
        <dbReference type="EMBL" id="CAI5758445.1"/>
    </source>
</evidence>
<evidence type="ECO:0000256" key="2">
    <source>
        <dbReference type="ARBA" id="ARBA00023125"/>
    </source>
</evidence>
<dbReference type="InterPro" id="IPR056513">
    <property type="entry name" value="INO80F"/>
</dbReference>
<feature type="region of interest" description="Disordered" evidence="5">
    <location>
        <begin position="75"/>
        <end position="129"/>
    </location>
</feature>